<feature type="compositionally biased region" description="Basic and acidic residues" evidence="2">
    <location>
        <begin position="1"/>
        <end position="10"/>
    </location>
</feature>
<evidence type="ECO:0000256" key="2">
    <source>
        <dbReference type="SAM" id="MobiDB-lite"/>
    </source>
</evidence>
<dbReference type="GO" id="GO:0005524">
    <property type="term" value="F:ATP binding"/>
    <property type="evidence" value="ECO:0007669"/>
    <property type="project" value="InterPro"/>
</dbReference>
<proteinExistence type="predicted"/>
<dbReference type="GO" id="GO:0005737">
    <property type="term" value="C:cytoplasm"/>
    <property type="evidence" value="ECO:0007669"/>
    <property type="project" value="InterPro"/>
</dbReference>
<evidence type="ECO:0000313" key="3">
    <source>
        <dbReference type="EMBL" id="SVC89141.1"/>
    </source>
</evidence>
<feature type="region of interest" description="Disordered" evidence="2">
    <location>
        <begin position="1"/>
        <end position="21"/>
    </location>
</feature>
<evidence type="ECO:0000256" key="1">
    <source>
        <dbReference type="ARBA" id="ARBA00022490"/>
    </source>
</evidence>
<dbReference type="SUPFAM" id="SSF52374">
    <property type="entry name" value="Nucleotidylyl transferase"/>
    <property type="match status" value="1"/>
</dbReference>
<protein>
    <recommendedName>
        <fullName evidence="4">Lysine--tRNA ligase</fullName>
    </recommendedName>
</protein>
<feature type="non-terminal residue" evidence="3">
    <location>
        <position position="1"/>
    </location>
</feature>
<feature type="non-terminal residue" evidence="3">
    <location>
        <position position="328"/>
    </location>
</feature>
<evidence type="ECO:0008006" key="4">
    <source>
        <dbReference type="Google" id="ProtNLM"/>
    </source>
</evidence>
<keyword evidence="1" id="KW-0963">Cytoplasm</keyword>
<accession>A0A382QXT3</accession>
<dbReference type="GO" id="GO:0004824">
    <property type="term" value="F:lysine-tRNA ligase activity"/>
    <property type="evidence" value="ECO:0007669"/>
    <property type="project" value="InterPro"/>
</dbReference>
<name>A0A382QXT3_9ZZZZ</name>
<dbReference type="PANTHER" id="PTHR37940:SF1">
    <property type="entry name" value="LYSINE--TRNA LIGASE"/>
    <property type="match status" value="1"/>
</dbReference>
<reference evidence="3" key="1">
    <citation type="submission" date="2018-05" db="EMBL/GenBank/DDBJ databases">
        <authorList>
            <person name="Lanie J.A."/>
            <person name="Ng W.-L."/>
            <person name="Kazmierczak K.M."/>
            <person name="Andrzejewski T.M."/>
            <person name="Davidsen T.M."/>
            <person name="Wayne K.J."/>
            <person name="Tettelin H."/>
            <person name="Glass J.I."/>
            <person name="Rusch D."/>
            <person name="Podicherti R."/>
            <person name="Tsui H.-C.T."/>
            <person name="Winkler M.E."/>
        </authorList>
    </citation>
    <scope>NUCLEOTIDE SEQUENCE</scope>
</reference>
<dbReference type="InterPro" id="IPR014729">
    <property type="entry name" value="Rossmann-like_a/b/a_fold"/>
</dbReference>
<dbReference type="EMBL" id="UINC01117010">
    <property type="protein sequence ID" value="SVC89141.1"/>
    <property type="molecule type" value="Genomic_DNA"/>
</dbReference>
<gene>
    <name evidence="3" type="ORF">METZ01_LOCUS341995</name>
</gene>
<dbReference type="AlphaFoldDB" id="A0A382QXT3"/>
<organism evidence="3">
    <name type="scientific">marine metagenome</name>
    <dbReference type="NCBI Taxonomy" id="408172"/>
    <lineage>
        <taxon>unclassified sequences</taxon>
        <taxon>metagenomes</taxon>
        <taxon>ecological metagenomes</taxon>
    </lineage>
</organism>
<dbReference type="GO" id="GO:0006430">
    <property type="term" value="P:lysyl-tRNA aminoacylation"/>
    <property type="evidence" value="ECO:0007669"/>
    <property type="project" value="InterPro"/>
</dbReference>
<dbReference type="Gene3D" id="3.40.50.620">
    <property type="entry name" value="HUPs"/>
    <property type="match status" value="2"/>
</dbReference>
<dbReference type="Pfam" id="PF01921">
    <property type="entry name" value="tRNA-synt_1f"/>
    <property type="match status" value="1"/>
</dbReference>
<dbReference type="InterPro" id="IPR002904">
    <property type="entry name" value="Lys-tRNA-ligase"/>
</dbReference>
<sequence>AFSDDMDGRAKIPGNIPNGEQALRPHLGKPLSVIPDPFGCCDSFSGHNNNKLQQFLDAYGFDYEFKSSRQAYEDSEFDEGLVVLLQKVEEVLQVILPTLREENRDGWSPFFPICPECGSVYATRVTGYHPERESLSFTCDRQGDGFGGCGAEGELSIRGGNVKVGWKVDWALRWFTYDVDYEMSGKDLIDSVKLSSRIVRVMGKQPPATMIYELFLDEEGKKISKSVGKGLSVDHWVDFAPIESLLYYILQNPQRAKRLYWDVVPKAVDDYLEALRQWPDVEEEKREDTDVWHIYAGGKDVPTYDASVNFTVVNNLISALGTDDADVL</sequence>
<dbReference type="PANTHER" id="PTHR37940">
    <property type="entry name" value="LYSINE--TRNA LIGASE"/>
    <property type="match status" value="1"/>
</dbReference>